<evidence type="ECO:0000256" key="9">
    <source>
        <dbReference type="ARBA" id="ARBA00023246"/>
    </source>
</evidence>
<dbReference type="FunFam" id="2.20.60.10:FF:000002">
    <property type="entry name" value="Midkine a"/>
    <property type="match status" value="1"/>
</dbReference>
<keyword evidence="9 11" id="KW-0497">Mitogen</keyword>
<dbReference type="FunFam" id="2.30.90.10:FF:000001">
    <property type="entry name" value="Pleiotrophin"/>
    <property type="match status" value="1"/>
</dbReference>
<dbReference type="PROSITE" id="PS00620">
    <property type="entry name" value="PTN_MK_2"/>
    <property type="match status" value="1"/>
</dbReference>
<keyword evidence="6 11" id="KW-0732">Signal</keyword>
<feature type="domain" description="Pleiotrophin/Midkine C-terminal" evidence="13">
    <location>
        <begin position="569"/>
        <end position="630"/>
    </location>
</feature>
<feature type="domain" description="Pleiotrophin/Midkine N-terminal" evidence="14">
    <location>
        <begin position="514"/>
        <end position="568"/>
    </location>
</feature>
<dbReference type="SUPFAM" id="SSF57288">
    <property type="entry name" value="Midkine"/>
    <property type="match status" value="2"/>
</dbReference>
<accession>A0A8P0PS60</accession>
<dbReference type="PROSITE" id="PS00619">
    <property type="entry name" value="PTN_MK_1"/>
    <property type="match status" value="1"/>
</dbReference>
<gene>
    <name evidence="15" type="primary">MDK</name>
</gene>
<dbReference type="InterPro" id="IPR020091">
    <property type="entry name" value="PTN/MK_diS_sf"/>
</dbReference>
<dbReference type="InterPro" id="IPR037122">
    <property type="entry name" value="PTN/MK_N_dom_sf"/>
</dbReference>
<proteinExistence type="inferred from homology"/>
<name>A0A8P0PS60_CANLF</name>
<dbReference type="Pfam" id="PF01091">
    <property type="entry name" value="PTN_MK_C"/>
    <property type="match status" value="1"/>
</dbReference>
<keyword evidence="5 11" id="KW-0358">Heparin-binding</keyword>
<feature type="compositionally biased region" description="Low complexity" evidence="12">
    <location>
        <begin position="434"/>
        <end position="470"/>
    </location>
</feature>
<dbReference type="GO" id="GO:0016477">
    <property type="term" value="P:cell migration"/>
    <property type="evidence" value="ECO:0007669"/>
    <property type="project" value="UniProtKB-ARBA"/>
</dbReference>
<dbReference type="Ensembl" id="ENSCAFT00000107922.1">
    <property type="protein sequence ID" value="ENSCAFP00000074529.1"/>
    <property type="gene ID" value="ENSCAFG00000059045.1"/>
</dbReference>
<evidence type="ECO:0000259" key="14">
    <source>
        <dbReference type="Pfam" id="PF05196"/>
    </source>
</evidence>
<dbReference type="InterPro" id="IPR020089">
    <property type="entry name" value="PTN/MK_N_dom"/>
</dbReference>
<evidence type="ECO:0000313" key="15">
    <source>
        <dbReference type="Ensembl" id="ENSCAFP00000074529.1"/>
    </source>
</evidence>
<feature type="compositionally biased region" description="Low complexity" evidence="12">
    <location>
        <begin position="231"/>
        <end position="249"/>
    </location>
</feature>
<dbReference type="InterPro" id="IPR038130">
    <property type="entry name" value="PTN/MK_C_dom_sf"/>
</dbReference>
<dbReference type="GO" id="GO:0008083">
    <property type="term" value="F:growth factor activity"/>
    <property type="evidence" value="ECO:0007669"/>
    <property type="project" value="UniProtKB-UniRule"/>
</dbReference>
<dbReference type="PRINTS" id="PR00269">
    <property type="entry name" value="PTNMIDKINE"/>
</dbReference>
<keyword evidence="8 11" id="KW-1015">Disulfide bond</keyword>
<dbReference type="GO" id="GO:0005576">
    <property type="term" value="C:extracellular region"/>
    <property type="evidence" value="ECO:0007669"/>
    <property type="project" value="UniProtKB-SubCell"/>
</dbReference>
<feature type="compositionally biased region" description="Gly residues" evidence="12">
    <location>
        <begin position="302"/>
        <end position="341"/>
    </location>
</feature>
<evidence type="ECO:0000256" key="6">
    <source>
        <dbReference type="ARBA" id="ARBA00022729"/>
    </source>
</evidence>
<dbReference type="Gene3D" id="2.30.90.10">
    <property type="entry name" value="Heparin-binding Growth Factor, Midkine, Chain A- C-terminal Domain"/>
    <property type="match status" value="1"/>
</dbReference>
<dbReference type="InterPro" id="IPR020092">
    <property type="entry name" value="PTN_MK_heparin-bd_GF_CS"/>
</dbReference>
<feature type="chain" id="PRO_5035880785" description="Midkine" evidence="11">
    <location>
        <begin position="29"/>
        <end position="631"/>
    </location>
</feature>
<comment type="function">
    <text evidence="11">Secreted protein that functions as cytokine and growth factor and mediates its signal through cell-surface proteoglycan and non-proteoglycan receptors. Regulates many processes like inflammatory response, cell proliferation, cell adhesion, cell growth, cell survival, tissue regeneration, cell differentiation and cell migration.</text>
</comment>
<comment type="subcellular location">
    <subcellularLocation>
        <location evidence="1 11">Secreted</location>
    </subcellularLocation>
</comment>
<feature type="region of interest" description="Disordered" evidence="12">
    <location>
        <begin position="484"/>
        <end position="511"/>
    </location>
</feature>
<protein>
    <recommendedName>
        <fullName evidence="10 11">Midkine</fullName>
        <shortName evidence="11">MK</shortName>
    </recommendedName>
</protein>
<feature type="compositionally biased region" description="Basic residues" evidence="12">
    <location>
        <begin position="264"/>
        <end position="276"/>
    </location>
</feature>
<feature type="compositionally biased region" description="Gly residues" evidence="12">
    <location>
        <begin position="423"/>
        <end position="433"/>
    </location>
</feature>
<comment type="similarity">
    <text evidence="2 11">Belongs to the pleiotrophin family.</text>
</comment>
<feature type="signal peptide" evidence="11">
    <location>
        <begin position="1"/>
        <end position="28"/>
    </location>
</feature>
<sequence length="631" mass="64435">MFTAGCDSVKWIFFLSALLFLRRRSSRSSGVWLGGGGPGTGHPGPRPFPGGDLALAWGRGLWPARGLTSAWRPSSAGPRGGADFLSLPASRRDDNNESEREVGGGRGPDSSAPWPRGLGQAPSPRPQRLSLFRARVRRPRRPRVGRGGACCGRGGRSGTSQTALVSSEPHRLQARVPSRPRARAPSRGGAPSPAAAGSRRAGPRRGYTGLGAGRTEAGTLLAGRAPDPDRGAPGPLQAAQRAGAAAASWGRGGRGGRGPGAGRPRARKRGAGGARRRSADGPGGAGGVRDPRREAGLEARGRGAGAEAGTPGSGGGAGLRGGGGAGPPSGGCGGRGGGGGPCDRLRPVLETKGAAAAGAGRARRGRERSTAGSERVSGGAPRPRAPAEPPPRGGLGVRAVRPGWRRGADPTALPPPPPRPVGLGSGAGAGGARGPPWGRGRAGALTRPVPAGCSSEASSSSPSSPCWRSPPRWPKRKVIWGVGACRRAGDARRGRDPGKPPPSESELRSPCVLDKVKKGGPGSECAEWTWGPCTPSSKDCGVGFREGTCGAQTQRIRCRVPCNWKKEFGADCKYKFENWGACDGGSGTKARQGTLKKARYNAQCQETIRVTKPCTPKTKAKAKAKKGKGKD</sequence>
<feature type="compositionally biased region" description="Gly residues" evidence="12">
    <location>
        <begin position="250"/>
        <end position="261"/>
    </location>
</feature>
<dbReference type="GO" id="GO:0008201">
    <property type="term" value="F:heparin binding"/>
    <property type="evidence" value="ECO:0007669"/>
    <property type="project" value="UniProtKB-UniRule"/>
</dbReference>
<evidence type="ECO:0000256" key="5">
    <source>
        <dbReference type="ARBA" id="ARBA00022674"/>
    </source>
</evidence>
<feature type="compositionally biased region" description="Gly residues" evidence="12">
    <location>
        <begin position="145"/>
        <end position="157"/>
    </location>
</feature>
<feature type="region of interest" description="Disordered" evidence="12">
    <location>
        <begin position="30"/>
        <end position="50"/>
    </location>
</feature>
<evidence type="ECO:0000256" key="3">
    <source>
        <dbReference type="ARBA" id="ARBA00022473"/>
    </source>
</evidence>
<dbReference type="OrthoDB" id="8818336at2759"/>
<reference evidence="15" key="2">
    <citation type="submission" date="2025-08" db="UniProtKB">
        <authorList>
            <consortium name="Ensembl"/>
        </authorList>
    </citation>
    <scope>IDENTIFICATION</scope>
</reference>
<feature type="compositionally biased region" description="Basic and acidic residues" evidence="12">
    <location>
        <begin position="90"/>
        <end position="103"/>
    </location>
</feature>
<reference evidence="15 16" key="1">
    <citation type="journal article" date="2005" name="Nature">
        <title>Genome sequence, comparative analysis and haplotype structure of the domestic dog.</title>
        <authorList>
            <consortium name="Broad Sequencing Platform"/>
            <person name="Lindblad-Toh K."/>
            <person name="Wade C.M."/>
            <person name="Mikkelsen T.S."/>
            <person name="Karlsson E.K."/>
            <person name="Jaffe D.B."/>
            <person name="Kamal M."/>
            <person name="Clamp M."/>
            <person name="Chang J.L."/>
            <person name="Kulbokas E.J. III"/>
            <person name="Zody M.C."/>
            <person name="Mauceli E."/>
            <person name="Xie X."/>
            <person name="Breen M."/>
            <person name="Wayne R.K."/>
            <person name="Ostrander E.A."/>
            <person name="Ponting C.P."/>
            <person name="Galibert F."/>
            <person name="Smith D.R."/>
            <person name="DeJong P.J."/>
            <person name="Kirkness E."/>
            <person name="Alvarez P."/>
            <person name="Biagi T."/>
            <person name="Brockman W."/>
            <person name="Butler J."/>
            <person name="Chin C.W."/>
            <person name="Cook A."/>
            <person name="Cuff J."/>
            <person name="Daly M.J."/>
            <person name="DeCaprio D."/>
            <person name="Gnerre S."/>
            <person name="Grabherr M."/>
            <person name="Kellis M."/>
            <person name="Kleber M."/>
            <person name="Bardeleben C."/>
            <person name="Goodstadt L."/>
            <person name="Heger A."/>
            <person name="Hitte C."/>
            <person name="Kim L."/>
            <person name="Koepfli K.P."/>
            <person name="Parker H.G."/>
            <person name="Pollinger J.P."/>
            <person name="Searle S.M."/>
            <person name="Sutter N.B."/>
            <person name="Thomas R."/>
            <person name="Webber C."/>
            <person name="Baldwin J."/>
            <person name="Abebe A."/>
            <person name="Abouelleil A."/>
            <person name="Aftuck L."/>
            <person name="Ait-Zahra M."/>
            <person name="Aldredge T."/>
            <person name="Allen N."/>
            <person name="An P."/>
            <person name="Anderson S."/>
            <person name="Antoine C."/>
            <person name="Arachchi H."/>
            <person name="Aslam A."/>
            <person name="Ayotte L."/>
            <person name="Bachantsang P."/>
            <person name="Barry A."/>
            <person name="Bayul T."/>
            <person name="Benamara M."/>
            <person name="Berlin A."/>
            <person name="Bessette D."/>
            <person name="Blitshteyn B."/>
            <person name="Bloom T."/>
            <person name="Blye J."/>
            <person name="Boguslavskiy L."/>
            <person name="Bonnet C."/>
            <person name="Boukhgalter B."/>
            <person name="Brown A."/>
            <person name="Cahill P."/>
            <person name="Calixte N."/>
            <person name="Camarata J."/>
            <person name="Cheshatsang Y."/>
            <person name="Chu J."/>
            <person name="Citroen M."/>
            <person name="Collymore A."/>
            <person name="Cooke P."/>
            <person name="Dawoe T."/>
            <person name="Daza R."/>
            <person name="Decktor K."/>
            <person name="DeGray S."/>
            <person name="Dhargay N."/>
            <person name="Dooley K."/>
            <person name="Dooley K."/>
            <person name="Dorje P."/>
            <person name="Dorjee K."/>
            <person name="Dorris L."/>
            <person name="Duffey N."/>
            <person name="Dupes A."/>
            <person name="Egbiremolen O."/>
            <person name="Elong R."/>
            <person name="Falk J."/>
            <person name="Farina A."/>
            <person name="Faro S."/>
            <person name="Ferguson D."/>
            <person name="Ferreira P."/>
            <person name="Fisher S."/>
            <person name="FitzGerald M."/>
            <person name="Foley K."/>
            <person name="Foley C."/>
            <person name="Franke A."/>
            <person name="Friedrich D."/>
            <person name="Gage D."/>
            <person name="Garber M."/>
            <person name="Gearin G."/>
            <person name="Giannoukos G."/>
            <person name="Goode T."/>
            <person name="Goyette A."/>
            <person name="Graham J."/>
            <person name="Grandbois E."/>
            <person name="Gyaltsen K."/>
            <person name="Hafez N."/>
            <person name="Hagopian D."/>
            <person name="Hagos B."/>
            <person name="Hall J."/>
            <person name="Healy C."/>
            <person name="Hegarty R."/>
            <person name="Honan T."/>
            <person name="Horn A."/>
            <person name="Houde N."/>
            <person name="Hughes L."/>
            <person name="Hunnicutt L."/>
            <person name="Husby M."/>
            <person name="Jester B."/>
            <person name="Jones C."/>
            <person name="Kamat A."/>
            <person name="Kanga B."/>
            <person name="Kells C."/>
            <person name="Khazanovich D."/>
            <person name="Kieu A.C."/>
            <person name="Kisner P."/>
            <person name="Kumar M."/>
            <person name="Lance K."/>
            <person name="Landers T."/>
            <person name="Lara M."/>
            <person name="Lee W."/>
            <person name="Leger J.P."/>
            <person name="Lennon N."/>
            <person name="Leuper L."/>
            <person name="LeVine S."/>
            <person name="Liu J."/>
            <person name="Liu X."/>
            <person name="Lokyitsang Y."/>
            <person name="Lokyitsang T."/>
            <person name="Lui A."/>
            <person name="Macdonald J."/>
            <person name="Major J."/>
            <person name="Marabella R."/>
            <person name="Maru K."/>
            <person name="Matthews C."/>
            <person name="McDonough S."/>
            <person name="Mehta T."/>
            <person name="Meldrim J."/>
            <person name="Melnikov A."/>
            <person name="Meneus L."/>
            <person name="Mihalev A."/>
            <person name="Mihova T."/>
            <person name="Miller K."/>
            <person name="Mittelman R."/>
            <person name="Mlenga V."/>
            <person name="Mulrain L."/>
            <person name="Munson G."/>
            <person name="Navidi A."/>
            <person name="Naylor J."/>
            <person name="Nguyen T."/>
            <person name="Nguyen N."/>
            <person name="Nguyen C."/>
            <person name="Nguyen T."/>
            <person name="Nicol R."/>
            <person name="Norbu N."/>
            <person name="Norbu C."/>
            <person name="Novod N."/>
            <person name="Nyima T."/>
            <person name="Olandt P."/>
            <person name="O'Neill B."/>
            <person name="O'Neill K."/>
            <person name="Osman S."/>
            <person name="Oyono L."/>
            <person name="Patti C."/>
            <person name="Perrin D."/>
            <person name="Phunkhang P."/>
            <person name="Pierre F."/>
            <person name="Priest M."/>
            <person name="Rachupka A."/>
            <person name="Raghuraman S."/>
            <person name="Rameau R."/>
            <person name="Ray V."/>
            <person name="Raymond C."/>
            <person name="Rege F."/>
            <person name="Rise C."/>
            <person name="Rogers J."/>
            <person name="Rogov P."/>
            <person name="Sahalie J."/>
            <person name="Settipalli S."/>
            <person name="Sharpe T."/>
            <person name="Shea T."/>
            <person name="Sheehan M."/>
            <person name="Sherpa N."/>
            <person name="Shi J."/>
            <person name="Shih D."/>
            <person name="Sloan J."/>
            <person name="Smith C."/>
            <person name="Sparrow T."/>
            <person name="Stalker J."/>
            <person name="Stange-Thomann N."/>
            <person name="Stavropoulos S."/>
            <person name="Stone C."/>
            <person name="Stone S."/>
            <person name="Sykes S."/>
            <person name="Tchuinga P."/>
            <person name="Tenzing P."/>
            <person name="Tesfaye S."/>
            <person name="Thoulutsang D."/>
            <person name="Thoulutsang Y."/>
            <person name="Topham K."/>
            <person name="Topping I."/>
            <person name="Tsamla T."/>
            <person name="Vassiliev H."/>
            <person name="Venkataraman V."/>
            <person name="Vo A."/>
            <person name="Wangchuk T."/>
            <person name="Wangdi T."/>
            <person name="Weiand M."/>
            <person name="Wilkinson J."/>
            <person name="Wilson A."/>
            <person name="Yadav S."/>
            <person name="Yang S."/>
            <person name="Yang X."/>
            <person name="Young G."/>
            <person name="Yu Q."/>
            <person name="Zainoun J."/>
            <person name="Zembek L."/>
            <person name="Zimmer A."/>
            <person name="Lander E.S."/>
        </authorList>
    </citation>
    <scope>NUCLEOTIDE SEQUENCE [LARGE SCALE GENOMIC DNA]</scope>
    <source>
        <strain evidence="15">Boxer</strain>
    </source>
</reference>
<keyword evidence="4 11" id="KW-0964">Secreted</keyword>
<feature type="compositionally biased region" description="Basic and acidic residues" evidence="12">
    <location>
        <begin position="487"/>
        <end position="498"/>
    </location>
</feature>
<evidence type="ECO:0000256" key="2">
    <source>
        <dbReference type="ARBA" id="ARBA00005403"/>
    </source>
</evidence>
<evidence type="ECO:0000256" key="11">
    <source>
        <dbReference type="RuleBase" id="RU369117"/>
    </source>
</evidence>
<feature type="compositionally biased region" description="Gly residues" evidence="12">
    <location>
        <begin position="32"/>
        <end position="42"/>
    </location>
</feature>
<feature type="compositionally biased region" description="Basic residues" evidence="12">
    <location>
        <begin position="134"/>
        <end position="144"/>
    </location>
</feature>
<feature type="compositionally biased region" description="Low complexity" evidence="12">
    <location>
        <begin position="185"/>
        <end position="206"/>
    </location>
</feature>
<keyword evidence="3" id="KW-0217">Developmental protein</keyword>
<feature type="compositionally biased region" description="Basic and acidic residues" evidence="12">
    <location>
        <begin position="289"/>
        <end position="301"/>
    </location>
</feature>
<dbReference type="GO" id="GO:0051781">
    <property type="term" value="P:positive regulation of cell division"/>
    <property type="evidence" value="ECO:0007669"/>
    <property type="project" value="UniProtKB-UniRule"/>
</dbReference>
<evidence type="ECO:0000256" key="8">
    <source>
        <dbReference type="ARBA" id="ARBA00023157"/>
    </source>
</evidence>
<evidence type="ECO:0000256" key="1">
    <source>
        <dbReference type="ARBA" id="ARBA00004613"/>
    </source>
</evidence>
<feature type="region of interest" description="Disordered" evidence="12">
    <location>
        <begin position="69"/>
        <end position="472"/>
    </location>
</feature>
<feature type="compositionally biased region" description="Pro residues" evidence="12">
    <location>
        <begin position="383"/>
        <end position="392"/>
    </location>
</feature>
<feature type="compositionally biased region" description="Low complexity" evidence="12">
    <location>
        <begin position="370"/>
        <end position="382"/>
    </location>
</feature>
<dbReference type="PANTHER" id="PTHR13850">
    <property type="entry name" value="PLEIOTROPHIN FAMILY MEMBER"/>
    <property type="match status" value="1"/>
</dbReference>
<keyword evidence="7 11" id="KW-0339">Growth factor</keyword>
<dbReference type="InterPro" id="IPR020090">
    <property type="entry name" value="PTN/MK_C_dom"/>
</dbReference>
<dbReference type="PANTHER" id="PTHR13850:SF2">
    <property type="entry name" value="MIDKINE"/>
    <property type="match status" value="1"/>
</dbReference>
<dbReference type="Gene3D" id="2.20.60.10">
    <property type="entry name" value="Pleiotrophin/Midkine, N-terminal domain"/>
    <property type="match status" value="1"/>
</dbReference>
<evidence type="ECO:0000256" key="12">
    <source>
        <dbReference type="SAM" id="MobiDB-lite"/>
    </source>
</evidence>
<dbReference type="AlphaFoldDB" id="A0A8P0PS60"/>
<evidence type="ECO:0000256" key="7">
    <source>
        <dbReference type="ARBA" id="ARBA00023030"/>
    </source>
</evidence>
<evidence type="ECO:0000259" key="13">
    <source>
        <dbReference type="Pfam" id="PF01091"/>
    </source>
</evidence>
<dbReference type="Pfam" id="PF05196">
    <property type="entry name" value="PTN_MK_N"/>
    <property type="match status" value="1"/>
</dbReference>
<evidence type="ECO:0000313" key="16">
    <source>
        <dbReference type="Proteomes" id="UP000002254"/>
    </source>
</evidence>
<evidence type="ECO:0000256" key="4">
    <source>
        <dbReference type="ARBA" id="ARBA00022525"/>
    </source>
</evidence>
<dbReference type="Proteomes" id="UP000002254">
    <property type="component" value="Chromosome 18"/>
</dbReference>
<evidence type="ECO:0000256" key="10">
    <source>
        <dbReference type="ARBA" id="ARBA00069287"/>
    </source>
</evidence>
<dbReference type="InterPro" id="IPR000762">
    <property type="entry name" value="Midkine_heparin-bd_GF"/>
</dbReference>
<organism evidence="15 16">
    <name type="scientific">Canis lupus familiaris</name>
    <name type="common">Dog</name>
    <name type="synonym">Canis familiaris</name>
    <dbReference type="NCBI Taxonomy" id="9615"/>
    <lineage>
        <taxon>Eukaryota</taxon>
        <taxon>Metazoa</taxon>
        <taxon>Chordata</taxon>
        <taxon>Craniata</taxon>
        <taxon>Vertebrata</taxon>
        <taxon>Euteleostomi</taxon>
        <taxon>Mammalia</taxon>
        <taxon>Eutheria</taxon>
        <taxon>Laurasiatheria</taxon>
        <taxon>Carnivora</taxon>
        <taxon>Caniformia</taxon>
        <taxon>Canidae</taxon>
        <taxon>Canis</taxon>
    </lineage>
</organism>
<dbReference type="SMART" id="SM00193">
    <property type="entry name" value="PTN"/>
    <property type="match status" value="1"/>
</dbReference>